<protein>
    <submittedName>
        <fullName evidence="1">Subtilisin-like protease</fullName>
    </submittedName>
</protein>
<organism evidence="1 2">
    <name type="scientific">Melia azedarach</name>
    <name type="common">Chinaberry tree</name>
    <dbReference type="NCBI Taxonomy" id="155640"/>
    <lineage>
        <taxon>Eukaryota</taxon>
        <taxon>Viridiplantae</taxon>
        <taxon>Streptophyta</taxon>
        <taxon>Embryophyta</taxon>
        <taxon>Tracheophyta</taxon>
        <taxon>Spermatophyta</taxon>
        <taxon>Magnoliopsida</taxon>
        <taxon>eudicotyledons</taxon>
        <taxon>Gunneridae</taxon>
        <taxon>Pentapetalae</taxon>
        <taxon>rosids</taxon>
        <taxon>malvids</taxon>
        <taxon>Sapindales</taxon>
        <taxon>Meliaceae</taxon>
        <taxon>Melia</taxon>
    </lineage>
</organism>
<keyword evidence="2" id="KW-1185">Reference proteome</keyword>
<dbReference type="EMBL" id="CM051397">
    <property type="protein sequence ID" value="KAJ4720462.1"/>
    <property type="molecule type" value="Genomic_DNA"/>
</dbReference>
<reference evidence="1 2" key="1">
    <citation type="journal article" date="2023" name="Science">
        <title>Complex scaffold remodeling in plant triterpene biosynthesis.</title>
        <authorList>
            <person name="De La Pena R."/>
            <person name="Hodgson H."/>
            <person name="Liu J.C."/>
            <person name="Stephenson M.J."/>
            <person name="Martin A.C."/>
            <person name="Owen C."/>
            <person name="Harkess A."/>
            <person name="Leebens-Mack J."/>
            <person name="Jimenez L.E."/>
            <person name="Osbourn A."/>
            <person name="Sattely E.S."/>
        </authorList>
    </citation>
    <scope>NUCLEOTIDE SEQUENCE [LARGE SCALE GENOMIC DNA]</scope>
    <source>
        <strain evidence="2">cv. JPN11</strain>
        <tissue evidence="1">Leaf</tissue>
    </source>
</reference>
<evidence type="ECO:0000313" key="1">
    <source>
        <dbReference type="EMBL" id="KAJ4720462.1"/>
    </source>
</evidence>
<sequence length="218" mass="24029">MACPHVSGVAAIIKSVRRKWSYSMIKSALMTTASVYDNTGKPMRNSSGNYANPHQMGAGEISPQSALNPGLVFETSTRDYLRFLCYFGYSEKKIRSITSTKFDCPKKSTKKLISTINYPSISISKLDCRHGAVRTVKRTVTNVGSPNATYIISRINAPSGLSVKVFPEKLVFTEGVKRVSFRVSFSGNQAPSGYNYGSITWSGNRHNSVRMVFSVNVE</sequence>
<accession>A0ACC1YAY7</accession>
<gene>
    <name evidence="1" type="ORF">OWV82_008290</name>
</gene>
<name>A0ACC1YAY7_MELAZ</name>
<evidence type="ECO:0000313" key="2">
    <source>
        <dbReference type="Proteomes" id="UP001164539"/>
    </source>
</evidence>
<proteinExistence type="predicted"/>
<comment type="caution">
    <text evidence="1">The sequence shown here is derived from an EMBL/GenBank/DDBJ whole genome shotgun (WGS) entry which is preliminary data.</text>
</comment>
<dbReference type="Proteomes" id="UP001164539">
    <property type="component" value="Chromosome 4"/>
</dbReference>